<name>A0ACB8EB45_9SAUR</name>
<comment type="caution">
    <text evidence="1">The sequence shown here is derived from an EMBL/GenBank/DDBJ whole genome shotgun (WGS) entry which is preliminary data.</text>
</comment>
<organism evidence="1 2">
    <name type="scientific">Sphaerodactylus townsendi</name>
    <dbReference type="NCBI Taxonomy" id="933632"/>
    <lineage>
        <taxon>Eukaryota</taxon>
        <taxon>Metazoa</taxon>
        <taxon>Chordata</taxon>
        <taxon>Craniata</taxon>
        <taxon>Vertebrata</taxon>
        <taxon>Euteleostomi</taxon>
        <taxon>Lepidosauria</taxon>
        <taxon>Squamata</taxon>
        <taxon>Bifurcata</taxon>
        <taxon>Gekkota</taxon>
        <taxon>Sphaerodactylidae</taxon>
        <taxon>Sphaerodactylus</taxon>
    </lineage>
</organism>
<evidence type="ECO:0000313" key="1">
    <source>
        <dbReference type="EMBL" id="KAH7989428.1"/>
    </source>
</evidence>
<accession>A0ACB8EB45</accession>
<sequence length="72" mass="8130">MEARKARKERQRSRENRSQDGEEGVQGQKKGEEGSRGSSAEFQTLDAKRCKCTESHLPPPPQDSAHPFLHIL</sequence>
<protein>
    <submittedName>
        <fullName evidence="1">Uncharacterized protein</fullName>
    </submittedName>
</protein>
<reference evidence="1" key="1">
    <citation type="submission" date="2021-08" db="EMBL/GenBank/DDBJ databases">
        <title>The first chromosome-level gecko genome reveals the dynamic sex chromosomes of Neotropical dwarf geckos (Sphaerodactylidae: Sphaerodactylus).</title>
        <authorList>
            <person name="Pinto B.J."/>
            <person name="Keating S.E."/>
            <person name="Gamble T."/>
        </authorList>
    </citation>
    <scope>NUCLEOTIDE SEQUENCE</scope>
    <source>
        <strain evidence="1">TG3544</strain>
    </source>
</reference>
<gene>
    <name evidence="1" type="ORF">K3G42_009650</name>
</gene>
<dbReference type="Proteomes" id="UP000827872">
    <property type="component" value="Linkage Group LG14"/>
</dbReference>
<keyword evidence="2" id="KW-1185">Reference proteome</keyword>
<evidence type="ECO:0000313" key="2">
    <source>
        <dbReference type="Proteomes" id="UP000827872"/>
    </source>
</evidence>
<proteinExistence type="predicted"/>
<dbReference type="EMBL" id="CM037627">
    <property type="protein sequence ID" value="KAH7989428.1"/>
    <property type="molecule type" value="Genomic_DNA"/>
</dbReference>